<dbReference type="RefSeq" id="WP_045800842.1">
    <property type="nucleotide sequence ID" value="NZ_CP011071.1"/>
</dbReference>
<dbReference type="Proteomes" id="UP000032726">
    <property type="component" value="Chromosome"/>
</dbReference>
<dbReference type="InterPro" id="IPR011466">
    <property type="entry name" value="DUF1572"/>
</dbReference>
<dbReference type="STRING" id="516051.VC82_338"/>
<dbReference type="InterPro" id="IPR034660">
    <property type="entry name" value="DinB/YfiT-like"/>
</dbReference>
<protein>
    <recommendedName>
        <fullName evidence="3">DUF1572 domain-containing protein</fullName>
    </recommendedName>
</protein>
<dbReference type="PATRIC" id="fig|516051.4.peg.351"/>
<evidence type="ECO:0000313" key="2">
    <source>
        <dbReference type="Proteomes" id="UP000032726"/>
    </source>
</evidence>
<dbReference type="SUPFAM" id="SSF109854">
    <property type="entry name" value="DinB/YfiT-like putative metalloenzymes"/>
    <property type="match status" value="1"/>
</dbReference>
<evidence type="ECO:0008006" key="3">
    <source>
        <dbReference type="Google" id="ProtNLM"/>
    </source>
</evidence>
<dbReference type="EMBL" id="CP011071">
    <property type="protein sequence ID" value="AKA34021.1"/>
    <property type="molecule type" value="Genomic_DNA"/>
</dbReference>
<dbReference type="AlphaFoldDB" id="A0A0D5YQA9"/>
<dbReference type="Gene3D" id="1.20.120.450">
    <property type="entry name" value="dinb family like domain"/>
    <property type="match status" value="1"/>
</dbReference>
<dbReference type="Pfam" id="PF07609">
    <property type="entry name" value="DUF1572"/>
    <property type="match status" value="1"/>
</dbReference>
<accession>A0A0D5YQA9</accession>
<proteinExistence type="predicted"/>
<dbReference type="KEGG" id="mlt:VC82_338"/>
<dbReference type="OrthoDB" id="68731at2"/>
<keyword evidence="2" id="KW-1185">Reference proteome</keyword>
<dbReference type="HOGENOM" id="CLU_112806_0_0_10"/>
<name>A0A0D5YQA9_9FLAO</name>
<reference evidence="1 2" key="1">
    <citation type="submission" date="2015-03" db="EMBL/GenBank/DDBJ databases">
        <title>Complete genome sequence of Muricauda lutaonensis CC-HSB-11T, isolated from a coastal hot spring.</title>
        <authorList>
            <person name="Kim K.M."/>
        </authorList>
    </citation>
    <scope>NUCLEOTIDE SEQUENCE [LARGE SCALE GENOMIC DNA]</scope>
    <source>
        <strain evidence="1 2">CC-HSB-11</strain>
    </source>
</reference>
<gene>
    <name evidence="1" type="ORF">VC82_338</name>
</gene>
<evidence type="ECO:0000313" key="1">
    <source>
        <dbReference type="EMBL" id="AKA34021.1"/>
    </source>
</evidence>
<organism evidence="1 2">
    <name type="scientific">Flagellimonas lutaonensis</name>
    <dbReference type="NCBI Taxonomy" id="516051"/>
    <lineage>
        <taxon>Bacteria</taxon>
        <taxon>Pseudomonadati</taxon>
        <taxon>Bacteroidota</taxon>
        <taxon>Flavobacteriia</taxon>
        <taxon>Flavobacteriales</taxon>
        <taxon>Flavobacteriaceae</taxon>
        <taxon>Flagellimonas</taxon>
    </lineage>
</organism>
<sequence>MNFSQHYLENAKFEFERYKKLGEGTFDQLSENQLHWRPSETDNSIAIIVKHLAGNMLSRWTNFLTEDGEKPWRHRDTEFEDPPQTKKELLLLWEKGWQCLFQALDSINESNFDTKVVIRGEEHSITQAINRQLGHYASHVGQIVLLGKVIRGEAWQSLSIPKGKSEAFNNNFFRKNKS</sequence>